<dbReference type="SUPFAM" id="SSF53067">
    <property type="entry name" value="Actin-like ATPase domain"/>
    <property type="match status" value="2"/>
</dbReference>
<evidence type="ECO:0000256" key="7">
    <source>
        <dbReference type="ARBA" id="ARBA00040503"/>
    </source>
</evidence>
<dbReference type="GO" id="GO:0005788">
    <property type="term" value="C:endoplasmic reticulum lumen"/>
    <property type="evidence" value="ECO:0007669"/>
    <property type="project" value="UniProtKB-SubCell"/>
</dbReference>
<evidence type="ECO:0000256" key="5">
    <source>
        <dbReference type="ARBA" id="ARBA00022840"/>
    </source>
</evidence>
<feature type="compositionally biased region" description="Basic and acidic residues" evidence="8">
    <location>
        <begin position="720"/>
        <end position="730"/>
    </location>
</feature>
<dbReference type="Gene3D" id="3.30.420.40">
    <property type="match status" value="2"/>
</dbReference>
<dbReference type="InterPro" id="IPR013126">
    <property type="entry name" value="Hsp_70_fam"/>
</dbReference>
<protein>
    <recommendedName>
        <fullName evidence="7">Hypoxia up-regulated protein 1</fullName>
    </recommendedName>
</protein>
<dbReference type="Gene3D" id="3.30.30.30">
    <property type="match status" value="1"/>
</dbReference>
<proteinExistence type="inferred from homology"/>
<organism evidence="10 11">
    <name type="scientific">Strongyloides papillosus</name>
    <name type="common">Intestinal threadworm</name>
    <dbReference type="NCBI Taxonomy" id="174720"/>
    <lineage>
        <taxon>Eukaryota</taxon>
        <taxon>Metazoa</taxon>
        <taxon>Ecdysozoa</taxon>
        <taxon>Nematoda</taxon>
        <taxon>Chromadorea</taxon>
        <taxon>Rhabditida</taxon>
        <taxon>Tylenchina</taxon>
        <taxon>Panagrolaimomorpha</taxon>
        <taxon>Strongyloidoidea</taxon>
        <taxon>Strongyloididae</taxon>
        <taxon>Strongyloides</taxon>
    </lineage>
</organism>
<evidence type="ECO:0000256" key="2">
    <source>
        <dbReference type="ARBA" id="ARBA00007381"/>
    </source>
</evidence>
<feature type="signal peptide" evidence="9">
    <location>
        <begin position="1"/>
        <end position="25"/>
    </location>
</feature>
<keyword evidence="6" id="KW-0143">Chaperone</keyword>
<dbReference type="PANTHER" id="PTHR45639:SF3">
    <property type="entry name" value="HYPOXIA UP-REGULATED PROTEIN 1"/>
    <property type="match status" value="1"/>
</dbReference>
<dbReference type="STRING" id="174720.A0A0N5BC11"/>
<dbReference type="PANTHER" id="PTHR45639">
    <property type="entry name" value="HSC70CB, ISOFORM G-RELATED"/>
    <property type="match status" value="1"/>
</dbReference>
<dbReference type="GO" id="GO:0034663">
    <property type="term" value="C:endoplasmic reticulum chaperone complex"/>
    <property type="evidence" value="ECO:0007669"/>
    <property type="project" value="TreeGrafter"/>
</dbReference>
<dbReference type="InterPro" id="IPR029048">
    <property type="entry name" value="HSP70_C_sf"/>
</dbReference>
<dbReference type="InterPro" id="IPR043129">
    <property type="entry name" value="ATPase_NBD"/>
</dbReference>
<name>A0A0N5BC11_STREA</name>
<dbReference type="PROSITE" id="PS01036">
    <property type="entry name" value="HSP70_3"/>
    <property type="match status" value="1"/>
</dbReference>
<evidence type="ECO:0000256" key="4">
    <source>
        <dbReference type="ARBA" id="ARBA00022741"/>
    </source>
</evidence>
<dbReference type="WBParaSite" id="SPAL_0000356100.1">
    <property type="protein sequence ID" value="SPAL_0000356100.1"/>
    <property type="gene ID" value="SPAL_0000356100"/>
</dbReference>
<sequence length="730" mass="82996">MIMKVTYTIAAFLCLVLSIAPVLEAVYAVMSIDLGDQYLKMGIVKPGVPMETVLNREFRRKTANMIGIRNGERFFSDGAVNLNVKYPMNTFGFIMDLIGKQYNDTAIAIYKKRFPHIKLSPDEKRNTVVIETESGKYNVETILGMILWNANEVTNIYAGQKVKNAIFTVPSFYTQSERDAIAVAAEIAGIKLLKIINEASAIGLNYGVFRMNEINETKSNMLIYDVGASKTSAVIIEYSKFTNETSKQSYPIVKTLGFGFDRNLGGLRLTFLLRDLLVQRFNRDHITTADITQNPRAMAKMFKEAERLKQVLSANNEHKAQVENVFEEQDFKVQVKRDEFHDIISDLDDKWTKPIDRALEMANLKLENIDKIVLFGGGTRVPRILEILTKYLNGKEIGRFLNTDEAVSLGALYYGAYLAKGFQVKRFEIEERTDIIEKLSEDGKIEKMSDEDIKAAITVLRDYEKKEHEKAERDAAHNNLESAVYTTKDLLENTEFTQYATEEEISNIREAVEQVNLWLEDEMTVETKSSEFKEKSKKIDDAIKVVKNRQKQHTDRPKKIKGIQKVLNETAKFIEVAKNLTEILGEEDVKILQTAYDNTLEWWTKNSDGLKDIPLNKDAPISNSEISEKVQDLKREWKFLENKMKNIIALKMKEKAEKEALEKKAAEEAAKKKAKEEAINGTEEIKDSGNTTTSTEEVAKDEASNNAKTSQVNEAEIDDGEKKGHIPEEL</sequence>
<dbReference type="Gene3D" id="1.20.1270.10">
    <property type="match status" value="1"/>
</dbReference>
<comment type="similarity">
    <text evidence="2">Belongs to the heat shock protein 70 family.</text>
</comment>
<evidence type="ECO:0000313" key="11">
    <source>
        <dbReference type="WBParaSite" id="SPAL_0000356100.1"/>
    </source>
</evidence>
<dbReference type="GO" id="GO:0030968">
    <property type="term" value="P:endoplasmic reticulum unfolded protein response"/>
    <property type="evidence" value="ECO:0007669"/>
    <property type="project" value="TreeGrafter"/>
</dbReference>
<reference evidence="11" key="1">
    <citation type="submission" date="2017-02" db="UniProtKB">
        <authorList>
            <consortium name="WormBaseParasite"/>
        </authorList>
    </citation>
    <scope>IDENTIFICATION</scope>
</reference>
<dbReference type="InterPro" id="IPR018181">
    <property type="entry name" value="Heat_shock_70_CS"/>
</dbReference>
<keyword evidence="10" id="KW-1185">Reference proteome</keyword>
<feature type="compositionally biased region" description="Polar residues" evidence="8">
    <location>
        <begin position="704"/>
        <end position="713"/>
    </location>
</feature>
<dbReference type="SUPFAM" id="SSF100934">
    <property type="entry name" value="Heat shock protein 70kD (HSP70), C-terminal subdomain"/>
    <property type="match status" value="1"/>
</dbReference>
<evidence type="ECO:0000256" key="9">
    <source>
        <dbReference type="SAM" id="SignalP"/>
    </source>
</evidence>
<dbReference type="Pfam" id="PF00012">
    <property type="entry name" value="HSP70"/>
    <property type="match status" value="1"/>
</dbReference>
<accession>A0A0N5BC11</accession>
<evidence type="ECO:0000256" key="1">
    <source>
        <dbReference type="ARBA" id="ARBA00004319"/>
    </source>
</evidence>
<feature type="chain" id="PRO_5005894061" description="Hypoxia up-regulated protein 1" evidence="9">
    <location>
        <begin position="26"/>
        <end position="730"/>
    </location>
</feature>
<keyword evidence="3 9" id="KW-0732">Signal</keyword>
<dbReference type="CDD" id="cd10230">
    <property type="entry name" value="ASKHA_NBD_HSP70_HYOU1"/>
    <property type="match status" value="1"/>
</dbReference>
<keyword evidence="4" id="KW-0547">Nucleotide-binding</keyword>
<dbReference type="GO" id="GO:0005524">
    <property type="term" value="F:ATP binding"/>
    <property type="evidence" value="ECO:0007669"/>
    <property type="project" value="UniProtKB-KW"/>
</dbReference>
<dbReference type="AlphaFoldDB" id="A0A0N5BC11"/>
<evidence type="ECO:0000256" key="3">
    <source>
        <dbReference type="ARBA" id="ARBA00022729"/>
    </source>
</evidence>
<dbReference type="GO" id="GO:0140662">
    <property type="term" value="F:ATP-dependent protein folding chaperone"/>
    <property type="evidence" value="ECO:0007669"/>
    <property type="project" value="InterPro"/>
</dbReference>
<evidence type="ECO:0000256" key="8">
    <source>
        <dbReference type="SAM" id="MobiDB-lite"/>
    </source>
</evidence>
<feature type="compositionally biased region" description="Basic and acidic residues" evidence="8">
    <location>
        <begin position="659"/>
        <end position="687"/>
    </location>
</feature>
<dbReference type="PRINTS" id="PR00301">
    <property type="entry name" value="HEATSHOCK70"/>
</dbReference>
<feature type="region of interest" description="Disordered" evidence="8">
    <location>
        <begin position="659"/>
        <end position="730"/>
    </location>
</feature>
<evidence type="ECO:0000313" key="10">
    <source>
        <dbReference type="Proteomes" id="UP000046392"/>
    </source>
</evidence>
<evidence type="ECO:0000256" key="6">
    <source>
        <dbReference type="ARBA" id="ARBA00023186"/>
    </source>
</evidence>
<dbReference type="Gene3D" id="3.90.640.10">
    <property type="entry name" value="Actin, Chain A, domain 4"/>
    <property type="match status" value="1"/>
</dbReference>
<comment type="subcellular location">
    <subcellularLocation>
        <location evidence="1">Endoplasmic reticulum lumen</location>
    </subcellularLocation>
</comment>
<keyword evidence="5" id="KW-0067">ATP-binding</keyword>
<dbReference type="Proteomes" id="UP000046392">
    <property type="component" value="Unplaced"/>
</dbReference>